<reference evidence="1" key="1">
    <citation type="submission" date="2020-06" db="EMBL/GenBank/DDBJ databases">
        <title>Unique genomic features of the anaerobic methanotrophic archaea.</title>
        <authorList>
            <person name="Chadwick G.L."/>
            <person name="Skennerton C.T."/>
            <person name="Laso-Perez R."/>
            <person name="Leu A.O."/>
            <person name="Speth D.R."/>
            <person name="Yu H."/>
            <person name="Morgan-Lang C."/>
            <person name="Hatzenpichler R."/>
            <person name="Goudeau D."/>
            <person name="Malmstrom R."/>
            <person name="Brazelton W.J."/>
            <person name="Woyke T."/>
            <person name="Hallam S.J."/>
            <person name="Tyson G.W."/>
            <person name="Wegener G."/>
            <person name="Boetius A."/>
            <person name="Orphan V."/>
        </authorList>
    </citation>
    <scope>NUCLEOTIDE SEQUENCE</scope>
</reference>
<proteinExistence type="predicted"/>
<accession>A0A7G9Y8R4</accession>
<dbReference type="AlphaFoldDB" id="A0A7G9Y8R4"/>
<protein>
    <submittedName>
        <fullName evidence="1">Uncharacterized protein</fullName>
    </submittedName>
</protein>
<name>A0A7G9Y8R4_9EURY</name>
<evidence type="ECO:0000313" key="1">
    <source>
        <dbReference type="EMBL" id="QNO44398.1"/>
    </source>
</evidence>
<organism evidence="1">
    <name type="scientific">Candidatus Methanogaster sp. ANME-2c ERB4</name>
    <dbReference type="NCBI Taxonomy" id="2759911"/>
    <lineage>
        <taxon>Archaea</taxon>
        <taxon>Methanobacteriati</taxon>
        <taxon>Methanobacteriota</taxon>
        <taxon>Stenosarchaea group</taxon>
        <taxon>Methanomicrobia</taxon>
        <taxon>Methanosarcinales</taxon>
        <taxon>ANME-2 cluster</taxon>
        <taxon>Candidatus Methanogasteraceae</taxon>
        <taxon>Candidatus Methanogaster</taxon>
    </lineage>
</organism>
<gene>
    <name evidence="1" type="ORF">PKGOHPGF_00002</name>
</gene>
<sequence>MFRRILGSLVIPVKSITMINQVDKEYLLMLLILLQYPRHQPILILPTFVIRQPIS</sequence>
<dbReference type="EMBL" id="MT630964">
    <property type="protein sequence ID" value="QNO44398.1"/>
    <property type="molecule type" value="Genomic_DNA"/>
</dbReference>